<organism evidence="2 3">
    <name type="scientific">Vulgatibacter incomptus</name>
    <dbReference type="NCBI Taxonomy" id="1391653"/>
    <lineage>
        <taxon>Bacteria</taxon>
        <taxon>Pseudomonadati</taxon>
        <taxon>Myxococcota</taxon>
        <taxon>Myxococcia</taxon>
        <taxon>Myxococcales</taxon>
        <taxon>Cystobacterineae</taxon>
        <taxon>Vulgatibacteraceae</taxon>
        <taxon>Vulgatibacter</taxon>
    </lineage>
</organism>
<keyword evidence="3" id="KW-1185">Reference proteome</keyword>
<name>A0A0K1P9C6_9BACT</name>
<feature type="signal peptide" evidence="1">
    <location>
        <begin position="1"/>
        <end position="22"/>
    </location>
</feature>
<dbReference type="EMBL" id="CP012332">
    <property type="protein sequence ID" value="AKU90138.1"/>
    <property type="molecule type" value="Genomic_DNA"/>
</dbReference>
<dbReference type="Pfam" id="PF13385">
    <property type="entry name" value="Laminin_G_3"/>
    <property type="match status" value="1"/>
</dbReference>
<keyword evidence="1" id="KW-0732">Signal</keyword>
<proteinExistence type="predicted"/>
<dbReference type="SUPFAM" id="SSF49899">
    <property type="entry name" value="Concanavalin A-like lectins/glucanases"/>
    <property type="match status" value="2"/>
</dbReference>
<evidence type="ECO:0000313" key="2">
    <source>
        <dbReference type="EMBL" id="AKU90138.1"/>
    </source>
</evidence>
<protein>
    <submittedName>
        <fullName evidence="2">Uncharacterized protein</fullName>
    </submittedName>
</protein>
<reference evidence="2 3" key="1">
    <citation type="submission" date="2015-08" db="EMBL/GenBank/DDBJ databases">
        <authorList>
            <person name="Babu N.S."/>
            <person name="Beckwith C.J."/>
            <person name="Beseler K.G."/>
            <person name="Brison A."/>
            <person name="Carone J.V."/>
            <person name="Caskin T.P."/>
            <person name="Diamond M."/>
            <person name="Durham M.E."/>
            <person name="Foxe J.M."/>
            <person name="Go M."/>
            <person name="Henderson B.A."/>
            <person name="Jones I.B."/>
            <person name="McGettigan J.A."/>
            <person name="Micheletti S.J."/>
            <person name="Nasrallah M.E."/>
            <person name="Ortiz D."/>
            <person name="Piller C.R."/>
            <person name="Privatt S.R."/>
            <person name="Schneider S.L."/>
            <person name="Sharp S."/>
            <person name="Smith T.C."/>
            <person name="Stanton J.D."/>
            <person name="Ullery H.E."/>
            <person name="Wilson R.J."/>
            <person name="Serrano M.G."/>
            <person name="Buck G."/>
            <person name="Lee V."/>
            <person name="Wang Y."/>
            <person name="Carvalho R."/>
            <person name="Voegtly L."/>
            <person name="Shi R."/>
            <person name="Duckworth R."/>
            <person name="Johnson A."/>
            <person name="Loviza R."/>
            <person name="Walstead R."/>
            <person name="Shah Z."/>
            <person name="Kiflezghi M."/>
            <person name="Wade K."/>
            <person name="Ball S.L."/>
            <person name="Bradley K.W."/>
            <person name="Asai D.J."/>
            <person name="Bowman C.A."/>
            <person name="Russell D.A."/>
            <person name="Pope W.H."/>
            <person name="Jacobs-Sera D."/>
            <person name="Hendrix R.W."/>
            <person name="Hatfull G.F."/>
        </authorList>
    </citation>
    <scope>NUCLEOTIDE SEQUENCE [LARGE SCALE GENOMIC DNA]</scope>
    <source>
        <strain evidence="2 3">DSM 27710</strain>
    </source>
</reference>
<feature type="chain" id="PRO_5005465324" evidence="1">
    <location>
        <begin position="23"/>
        <end position="1680"/>
    </location>
</feature>
<dbReference type="PROSITE" id="PS51257">
    <property type="entry name" value="PROKAR_LIPOPROTEIN"/>
    <property type="match status" value="1"/>
</dbReference>
<dbReference type="InterPro" id="IPR013320">
    <property type="entry name" value="ConA-like_dom_sf"/>
</dbReference>
<sequence>MERRSSAFLTSTMRALVLLAFAGASCGRDPASTNAYPRNDELGATSRALPGDPTPLLALTWDLAGVVASTPATPVFRQALDGAEPWPSAINPSDYQDSVPVDTAVARFREAGKYNGPRSGLLNISPICTASTFTVRAAVLVSNQSGRRPILRGENYSIAVVNKKIEASIWAAGQWWTTTSGENFIPTGQWLRVELTHDESTVSLNINEIEVSSVPAPPSNPECQMVVIGTGPLEHDGFPEERAIKQERPFVGGIGNVEIFSPSISAVKPAMEVVAGPDGIEETMGRSVTTSGKPPVVPGPLTHSSGFYFDGETSVKIYDETGKIFDGEALTASLWVYPIGFQKAATVFESPVLTIQLVEGRARVTAFGSRFETSIGAVPENAWTELTVTHTAKGLALFANGSRVLDGGVAFRPFSDKSEITIAAASDGTERLKGFVFEPRIWKMVRVPKRPLSTVDVKDGQIKDLGAIPRIWNASLGASGIAPSVAPDGTSISMGDGALFTGTPIPRNDIAYTIAIRFAPKASSTEHEEEDRRVQLWSDRRLKLALDGRSPELEIRRNRMSSDIPTPGGDIHEIRVVFDGEHVETFVNGEYDSSLAVFSELDNTVDAEIRAECSGGRLLSVNYWNEAVRPVSPVQEFRALLAGPHSEDGSGRGMNGSWAPQAPRIPDKAEELATAVPGLDPSEFIEDFWYLRAKVIEDFTSMAWNNYTARNGRIVIGGTSKMTQDILDDSRTWQTPFEMGEGLRRASAQIGEFYWRMENSFGQAVDHAWSYDSWYSDPNGDIWRDHFVEIGGRIEDLPELSTDGPNNQALPNIAALRSWDDYLRHLILTHQVRLKAHQQFHALNAIGRAVQGDLDVSNKKFPEAAEHYQQSIHALSWANGVEGSLKDAYLDLSMNLDSETVAFLELADIDEVLEGLSDLVPFSLNAALRTVAEEIRKDEKTTEAVNAVARVTDGASDGADRAIAAWVAAASAHLEAANWKFRIQNLDGSVESCGKVFRRRFGRAAWDGSSPLQTPDELSIDVLNVRVRALSLLDAIEDGTTPFGYSSSYLPFTRSNSSLYQSAKEAVDALKETIELYNQYTDAQGRAEDRRRAIADERAKQSQERNSRAQDITAAKDELDIRLKSYSKALQARKNVYDNAVWAGVSEGANIVIDVVKPWTDMKSCAADCTPMKEIIRAVGPLGAVYSGALKLWDVLNGRSKAMKDADAAVEAAAALVREARKRVETSISQYRTAETRFRVLDDRLNMTSLPDSELSTGWWLQRRLEMKQNADWWSNQAFRRVWLYQQSAEKITDRGFLPLWWGGGPPRGTCMITDYLLDWLKEGDQLEELLSCLHDHYDVAIQQIKDDGPADKVFSIKKNVDSVRWGYFKQSLARGEKPRIQFDLSLEDVERVFKYPHVMFSEVGVELITHAAPGGSDSSDYVYVDLTAEPVSYVRIEDSLDRYSDGFPIVESEEWMQAPPPGFKVKAKVQSEGPLTRRLHLQSNDRVVWSSPASNATLDGSSSFAASGLARSWSVELDFPDEKFNFDELDDVHLVFYNLGQEINDGFKRAVEAEVGRGSGSVVLAFGPAAAEGTGFPVQEISSSILPSTSGNLKKIRRMQVLIVPDREVQLAASPITIKFIDDGTAVNGFAAPAPDGSLSLFVDQSGLPPDTSVLNHFEVDLPSDVASRVANVLLGVEF</sequence>
<gene>
    <name evidence="2" type="ORF">AKJ08_0525</name>
</gene>
<accession>A0A0K1P9C6</accession>
<evidence type="ECO:0000313" key="3">
    <source>
        <dbReference type="Proteomes" id="UP000055590"/>
    </source>
</evidence>
<dbReference type="Gene3D" id="2.60.120.200">
    <property type="match status" value="2"/>
</dbReference>
<dbReference type="KEGG" id="vin:AKJ08_0525"/>
<dbReference type="Proteomes" id="UP000055590">
    <property type="component" value="Chromosome"/>
</dbReference>
<evidence type="ECO:0000256" key="1">
    <source>
        <dbReference type="SAM" id="SignalP"/>
    </source>
</evidence>